<dbReference type="Proteomes" id="UP000297527">
    <property type="component" value="Unassembled WGS sequence"/>
</dbReference>
<dbReference type="EMBL" id="PQXN01000342">
    <property type="protein sequence ID" value="TGO46116.1"/>
    <property type="molecule type" value="Genomic_DNA"/>
</dbReference>
<evidence type="ECO:0000256" key="1">
    <source>
        <dbReference type="SAM" id="MobiDB-lite"/>
    </source>
</evidence>
<feature type="compositionally biased region" description="Polar residues" evidence="1">
    <location>
        <begin position="1"/>
        <end position="10"/>
    </location>
</feature>
<feature type="compositionally biased region" description="Basic and acidic residues" evidence="1">
    <location>
        <begin position="25"/>
        <end position="51"/>
    </location>
</feature>
<feature type="region of interest" description="Disordered" evidence="1">
    <location>
        <begin position="1"/>
        <end position="70"/>
    </location>
</feature>
<evidence type="ECO:0000313" key="2">
    <source>
        <dbReference type="EMBL" id="TGO46116.1"/>
    </source>
</evidence>
<feature type="compositionally biased region" description="Polar residues" evidence="1">
    <location>
        <begin position="52"/>
        <end position="66"/>
    </location>
</feature>
<evidence type="ECO:0000313" key="3">
    <source>
        <dbReference type="Proteomes" id="UP000297527"/>
    </source>
</evidence>
<organism evidence="2 3">
    <name type="scientific">Botryotinia convoluta</name>
    <dbReference type="NCBI Taxonomy" id="54673"/>
    <lineage>
        <taxon>Eukaryota</taxon>
        <taxon>Fungi</taxon>
        <taxon>Dikarya</taxon>
        <taxon>Ascomycota</taxon>
        <taxon>Pezizomycotina</taxon>
        <taxon>Leotiomycetes</taxon>
        <taxon>Helotiales</taxon>
        <taxon>Sclerotiniaceae</taxon>
        <taxon>Botryotinia</taxon>
    </lineage>
</organism>
<protein>
    <submittedName>
        <fullName evidence="2">Uncharacterized protein</fullName>
    </submittedName>
</protein>
<proteinExistence type="predicted"/>
<accession>A0A4Z1HAM4</accession>
<reference evidence="2 3" key="1">
    <citation type="submission" date="2017-12" db="EMBL/GenBank/DDBJ databases">
        <title>Comparative genomics of Botrytis spp.</title>
        <authorList>
            <person name="Valero-Jimenez C.A."/>
            <person name="Tapia P."/>
            <person name="Veloso J."/>
            <person name="Silva-Moreno E."/>
            <person name="Staats M."/>
            <person name="Valdes J.H."/>
            <person name="Van Kan J.A.L."/>
        </authorList>
    </citation>
    <scope>NUCLEOTIDE SEQUENCE [LARGE SCALE GENOMIC DNA]</scope>
    <source>
        <strain evidence="2 3">MUCL11595</strain>
    </source>
</reference>
<dbReference type="OrthoDB" id="10543015at2759"/>
<sequence length="117" mass="13030">MPGNKTSSTRSTHKEKIPKVNVTDYSRKDEKDRKQKTPEPDNKFLTVKRDTSSTSVKKSGAKQSAPANIPKIQVPRRSVPAGNESRIKFTKLAYHPGGDLIRSSKSQDPDLCSEFCL</sequence>
<dbReference type="AlphaFoldDB" id="A0A4Z1HAM4"/>
<comment type="caution">
    <text evidence="2">The sequence shown here is derived from an EMBL/GenBank/DDBJ whole genome shotgun (WGS) entry which is preliminary data.</text>
</comment>
<name>A0A4Z1HAM4_9HELO</name>
<gene>
    <name evidence="2" type="ORF">BCON_0344g00080</name>
</gene>
<keyword evidence="3" id="KW-1185">Reference proteome</keyword>